<dbReference type="EMBL" id="LAZR01068151">
    <property type="protein sequence ID" value="KKK50178.1"/>
    <property type="molecule type" value="Genomic_DNA"/>
</dbReference>
<accession>A0A0F8W0N7</accession>
<gene>
    <name evidence="2" type="ORF">LCGC14_3127630</name>
</gene>
<proteinExistence type="predicted"/>
<keyword evidence="1" id="KW-0812">Transmembrane</keyword>
<feature type="transmembrane region" description="Helical" evidence="1">
    <location>
        <begin position="20"/>
        <end position="39"/>
    </location>
</feature>
<evidence type="ECO:0000256" key="1">
    <source>
        <dbReference type="SAM" id="Phobius"/>
    </source>
</evidence>
<reference evidence="2" key="1">
    <citation type="journal article" date="2015" name="Nature">
        <title>Complex archaea that bridge the gap between prokaryotes and eukaryotes.</title>
        <authorList>
            <person name="Spang A."/>
            <person name="Saw J.H."/>
            <person name="Jorgensen S.L."/>
            <person name="Zaremba-Niedzwiedzka K."/>
            <person name="Martijn J."/>
            <person name="Lind A.E."/>
            <person name="van Eijk R."/>
            <person name="Schleper C."/>
            <person name="Guy L."/>
            <person name="Ettema T.J."/>
        </authorList>
    </citation>
    <scope>NUCLEOTIDE SEQUENCE</scope>
</reference>
<protein>
    <recommendedName>
        <fullName evidence="3">ABC transporter permease</fullName>
    </recommendedName>
</protein>
<keyword evidence="1" id="KW-0472">Membrane</keyword>
<evidence type="ECO:0008006" key="3">
    <source>
        <dbReference type="Google" id="ProtNLM"/>
    </source>
</evidence>
<keyword evidence="1" id="KW-1133">Transmembrane helix</keyword>
<name>A0A0F8W0N7_9ZZZZ</name>
<dbReference type="AlphaFoldDB" id="A0A0F8W0N7"/>
<feature type="non-terminal residue" evidence="2">
    <location>
        <position position="124"/>
    </location>
</feature>
<sequence length="124" mass="13905">MKAFKLAFRNLIGAGLRTWLNVGILAFILILMIFQYGIYDGWNRQAVTDMIAWEIGGGQIWQENYDPYDPFTLEDSHATIPASMQGEIEKGNLAPVLVTQATIYPDGRMQSILLKGINPDQQVS</sequence>
<comment type="caution">
    <text evidence="2">The sequence shown here is derived from an EMBL/GenBank/DDBJ whole genome shotgun (WGS) entry which is preliminary data.</text>
</comment>
<evidence type="ECO:0000313" key="2">
    <source>
        <dbReference type="EMBL" id="KKK50178.1"/>
    </source>
</evidence>
<organism evidence="2">
    <name type="scientific">marine sediment metagenome</name>
    <dbReference type="NCBI Taxonomy" id="412755"/>
    <lineage>
        <taxon>unclassified sequences</taxon>
        <taxon>metagenomes</taxon>
        <taxon>ecological metagenomes</taxon>
    </lineage>
</organism>